<dbReference type="Gene3D" id="3.30.450.30">
    <property type="entry name" value="Dynein light chain 2a, cytoplasmic"/>
    <property type="match status" value="1"/>
</dbReference>
<dbReference type="AlphaFoldDB" id="X1J591"/>
<dbReference type="SUPFAM" id="SSF103196">
    <property type="entry name" value="Roadblock/LC7 domain"/>
    <property type="match status" value="1"/>
</dbReference>
<accession>X1J591</accession>
<evidence type="ECO:0008006" key="2">
    <source>
        <dbReference type="Google" id="ProtNLM"/>
    </source>
</evidence>
<reference evidence="1" key="1">
    <citation type="journal article" date="2014" name="Front. Microbiol.">
        <title>High frequency of phylogenetically diverse reductive dehalogenase-homologous genes in deep subseafloor sedimentary metagenomes.</title>
        <authorList>
            <person name="Kawai M."/>
            <person name="Futagami T."/>
            <person name="Toyoda A."/>
            <person name="Takaki Y."/>
            <person name="Nishi S."/>
            <person name="Hori S."/>
            <person name="Arai W."/>
            <person name="Tsubouchi T."/>
            <person name="Morono Y."/>
            <person name="Uchiyama I."/>
            <person name="Ito T."/>
            <person name="Fujiyama A."/>
            <person name="Inagaki F."/>
            <person name="Takami H."/>
        </authorList>
    </citation>
    <scope>NUCLEOTIDE SEQUENCE</scope>
    <source>
        <strain evidence="1">Expedition CK06-06</strain>
    </source>
</reference>
<gene>
    <name evidence="1" type="ORF">S03H2_67512</name>
</gene>
<organism evidence="1">
    <name type="scientific">marine sediment metagenome</name>
    <dbReference type="NCBI Taxonomy" id="412755"/>
    <lineage>
        <taxon>unclassified sequences</taxon>
        <taxon>metagenomes</taxon>
        <taxon>ecological metagenomes</taxon>
    </lineage>
</organism>
<name>X1J591_9ZZZZ</name>
<proteinExistence type="predicted"/>
<comment type="caution">
    <text evidence="1">The sequence shown here is derived from an EMBL/GenBank/DDBJ whole genome shotgun (WGS) entry which is preliminary data.</text>
</comment>
<protein>
    <recommendedName>
        <fullName evidence="2">Roadblock/LAMTOR2 domain-containing protein</fullName>
    </recommendedName>
</protein>
<sequence>AVQERNMGELELTFIEGEDGFIITRAAGKTAALTIATSSRITRGLIFLECKRTCEKIEEVLKKRENQ</sequence>
<dbReference type="EMBL" id="BARU01044217">
    <property type="protein sequence ID" value="GAH76675.1"/>
    <property type="molecule type" value="Genomic_DNA"/>
</dbReference>
<evidence type="ECO:0000313" key="1">
    <source>
        <dbReference type="EMBL" id="GAH76675.1"/>
    </source>
</evidence>
<feature type="non-terminal residue" evidence="1">
    <location>
        <position position="1"/>
    </location>
</feature>